<sequence length="259" mass="29911">MENIGFTALAGITIKYYSGDVPPPFCCQYELAIDLQDQLFTRYKIEYLFREELSEQEIVDEGFAPDDNFSWKGNLPVLWEEEFEEILSKTSWIRKKVSRKPEDPVIEVTLLDLDGNTFVGYPGEMDLWLYFMEEAIQAVYELAGRSKPLEIRYMDLTEEQPLKVSMEVKFAVRQFLITKEQKGLAPVEKEYPWAEVKNYLKDIYVPEYNWEAVVQGKPKQGAKYIDPGEGVWLKFNSGVVNPNAKIDALGRISAMMADL</sequence>
<dbReference type="Proteomes" id="UP001354989">
    <property type="component" value="Chromosome"/>
</dbReference>
<organism evidence="1 2">
    <name type="scientific">Persicobacter psychrovividus</name>
    <dbReference type="NCBI Taxonomy" id="387638"/>
    <lineage>
        <taxon>Bacteria</taxon>
        <taxon>Pseudomonadati</taxon>
        <taxon>Bacteroidota</taxon>
        <taxon>Cytophagia</taxon>
        <taxon>Cytophagales</taxon>
        <taxon>Persicobacteraceae</taxon>
        <taxon>Persicobacter</taxon>
    </lineage>
</organism>
<accession>A0ABN6L5U3</accession>
<evidence type="ECO:0000313" key="1">
    <source>
        <dbReference type="EMBL" id="BDC98544.1"/>
    </source>
</evidence>
<protein>
    <submittedName>
        <fullName evidence="1">Uncharacterized protein</fullName>
    </submittedName>
</protein>
<dbReference type="RefSeq" id="WP_338397733.1">
    <property type="nucleotide sequence ID" value="NZ_AP025292.1"/>
</dbReference>
<gene>
    <name evidence="1" type="ORF">PEPS_08250</name>
</gene>
<dbReference type="EMBL" id="AP025292">
    <property type="protein sequence ID" value="BDC98544.1"/>
    <property type="molecule type" value="Genomic_DNA"/>
</dbReference>
<evidence type="ECO:0000313" key="2">
    <source>
        <dbReference type="Proteomes" id="UP001354989"/>
    </source>
</evidence>
<proteinExistence type="predicted"/>
<keyword evidence="2" id="KW-1185">Reference proteome</keyword>
<name>A0ABN6L5U3_9BACT</name>
<reference evidence="1 2" key="1">
    <citation type="submission" date="2021-12" db="EMBL/GenBank/DDBJ databases">
        <title>Genome sequencing of bacteria with rrn-lacking chromosome and rrn-plasmid.</title>
        <authorList>
            <person name="Anda M."/>
            <person name="Iwasaki W."/>
        </authorList>
    </citation>
    <scope>NUCLEOTIDE SEQUENCE [LARGE SCALE GENOMIC DNA]</scope>
    <source>
        <strain evidence="1 2">NBRC 101262</strain>
    </source>
</reference>